<evidence type="ECO:0000313" key="3">
    <source>
        <dbReference type="Proteomes" id="UP000013827"/>
    </source>
</evidence>
<dbReference type="PaxDb" id="2903-EOD23497"/>
<proteinExistence type="predicted"/>
<name>A0A0D3JJ12_EMIH1</name>
<accession>A0A0D3JJ12</accession>
<dbReference type="RefSeq" id="XP_005775926.1">
    <property type="nucleotide sequence ID" value="XM_005775869.1"/>
</dbReference>
<feature type="compositionally biased region" description="Gly residues" evidence="1">
    <location>
        <begin position="80"/>
        <end position="89"/>
    </location>
</feature>
<dbReference type="Proteomes" id="UP000013827">
    <property type="component" value="Unassembled WGS sequence"/>
</dbReference>
<organism evidence="2 3">
    <name type="scientific">Emiliania huxleyi (strain CCMP1516)</name>
    <dbReference type="NCBI Taxonomy" id="280463"/>
    <lineage>
        <taxon>Eukaryota</taxon>
        <taxon>Haptista</taxon>
        <taxon>Haptophyta</taxon>
        <taxon>Prymnesiophyceae</taxon>
        <taxon>Isochrysidales</taxon>
        <taxon>Noelaerhabdaceae</taxon>
        <taxon>Emiliania</taxon>
    </lineage>
</organism>
<keyword evidence="3" id="KW-1185">Reference proteome</keyword>
<dbReference type="HOGENOM" id="CLU_1996876_0_0_1"/>
<evidence type="ECO:0000256" key="1">
    <source>
        <dbReference type="SAM" id="MobiDB-lite"/>
    </source>
</evidence>
<feature type="region of interest" description="Disordered" evidence="1">
    <location>
        <begin position="65"/>
        <end position="89"/>
    </location>
</feature>
<dbReference type="AlphaFoldDB" id="A0A0D3JJ12"/>
<dbReference type="KEGG" id="ehx:EMIHUDRAFT_444099"/>
<dbReference type="GeneID" id="17269044"/>
<sequence length="125" mass="13272">MGRCARNTSLASYRGKTTPRAILSDRRGGARLDCGVGTRPCGCWPPAANLSPAFSLKRWYVCRRSGGGGRADDGRARAAGGAGGKRGPRGPRGCGLVVHVLHARESLLEYAIGNHFFSPLFLMES</sequence>
<reference evidence="2" key="2">
    <citation type="submission" date="2024-10" db="UniProtKB">
        <authorList>
            <consortium name="EnsemblProtists"/>
        </authorList>
    </citation>
    <scope>IDENTIFICATION</scope>
</reference>
<protein>
    <submittedName>
        <fullName evidence="2">Uncharacterized protein</fullName>
    </submittedName>
</protein>
<reference evidence="3" key="1">
    <citation type="journal article" date="2013" name="Nature">
        <title>Pan genome of the phytoplankton Emiliania underpins its global distribution.</title>
        <authorList>
            <person name="Read B.A."/>
            <person name="Kegel J."/>
            <person name="Klute M.J."/>
            <person name="Kuo A."/>
            <person name="Lefebvre S.C."/>
            <person name="Maumus F."/>
            <person name="Mayer C."/>
            <person name="Miller J."/>
            <person name="Monier A."/>
            <person name="Salamov A."/>
            <person name="Young J."/>
            <person name="Aguilar M."/>
            <person name="Claverie J.M."/>
            <person name="Frickenhaus S."/>
            <person name="Gonzalez K."/>
            <person name="Herman E.K."/>
            <person name="Lin Y.C."/>
            <person name="Napier J."/>
            <person name="Ogata H."/>
            <person name="Sarno A.F."/>
            <person name="Shmutz J."/>
            <person name="Schroeder D."/>
            <person name="de Vargas C."/>
            <person name="Verret F."/>
            <person name="von Dassow P."/>
            <person name="Valentin K."/>
            <person name="Van de Peer Y."/>
            <person name="Wheeler G."/>
            <person name="Dacks J.B."/>
            <person name="Delwiche C.F."/>
            <person name="Dyhrman S.T."/>
            <person name="Glockner G."/>
            <person name="John U."/>
            <person name="Richards T."/>
            <person name="Worden A.Z."/>
            <person name="Zhang X."/>
            <person name="Grigoriev I.V."/>
            <person name="Allen A.E."/>
            <person name="Bidle K."/>
            <person name="Borodovsky M."/>
            <person name="Bowler C."/>
            <person name="Brownlee C."/>
            <person name="Cock J.M."/>
            <person name="Elias M."/>
            <person name="Gladyshev V.N."/>
            <person name="Groth M."/>
            <person name="Guda C."/>
            <person name="Hadaegh A."/>
            <person name="Iglesias-Rodriguez M.D."/>
            <person name="Jenkins J."/>
            <person name="Jones B.M."/>
            <person name="Lawson T."/>
            <person name="Leese F."/>
            <person name="Lindquist E."/>
            <person name="Lobanov A."/>
            <person name="Lomsadze A."/>
            <person name="Malik S.B."/>
            <person name="Marsh M.E."/>
            <person name="Mackinder L."/>
            <person name="Mock T."/>
            <person name="Mueller-Roeber B."/>
            <person name="Pagarete A."/>
            <person name="Parker M."/>
            <person name="Probert I."/>
            <person name="Quesneville H."/>
            <person name="Raines C."/>
            <person name="Rensing S.A."/>
            <person name="Riano-Pachon D.M."/>
            <person name="Richier S."/>
            <person name="Rokitta S."/>
            <person name="Shiraiwa Y."/>
            <person name="Soanes D.M."/>
            <person name="van der Giezen M."/>
            <person name="Wahlund T.M."/>
            <person name="Williams B."/>
            <person name="Wilson W."/>
            <person name="Wolfe G."/>
            <person name="Wurch L.L."/>
        </authorList>
    </citation>
    <scope>NUCLEOTIDE SEQUENCE</scope>
</reference>
<evidence type="ECO:0000313" key="2">
    <source>
        <dbReference type="EnsemblProtists" id="EOD23497"/>
    </source>
</evidence>
<dbReference type="EnsemblProtists" id="EOD23497">
    <property type="protein sequence ID" value="EOD23497"/>
    <property type="gene ID" value="EMIHUDRAFT_444099"/>
</dbReference>